<sequence length="195" mass="22010">MMSKIKEIQLRRAVISDAEAIAAVRIEGWQTSYRGMIPDSYLDTMSLEENVEQWRTILQALPTNEQNLRVYVAVSGDEIIGFISMVKLAEPKLGRDGEINAIYIRPQWQRCGIGKRMMHKAARSLQEMGCSSCVIWVIDGNSVARNFYEELGGQILVEQDFTWDGLDLTEVGYGWDDLSVLLASADAMPFPRAMQ</sequence>
<dbReference type="PROSITE" id="PS51186">
    <property type="entry name" value="GNAT"/>
    <property type="match status" value="1"/>
</dbReference>
<dbReference type="RefSeq" id="WP_309483552.1">
    <property type="nucleotide sequence ID" value="NZ_CP133720.1"/>
</dbReference>
<gene>
    <name evidence="4" type="ORF">RF679_07260</name>
</gene>
<dbReference type="InterPro" id="IPR050832">
    <property type="entry name" value="Bact_Acetyltransf"/>
</dbReference>
<evidence type="ECO:0000256" key="1">
    <source>
        <dbReference type="ARBA" id="ARBA00022679"/>
    </source>
</evidence>
<reference evidence="4" key="1">
    <citation type="submission" date="2023-09" db="EMBL/GenBank/DDBJ databases">
        <title>Undibacterium sp. 20NA77.5 isolated from freshwater.</title>
        <authorList>
            <person name="Le V."/>
            <person name="Ko S.-R."/>
            <person name="Ahn C.-Y."/>
            <person name="Oh H.-M."/>
        </authorList>
    </citation>
    <scope>NUCLEOTIDE SEQUENCE</scope>
    <source>
        <strain evidence="4">20NA77.5</strain>
    </source>
</reference>
<dbReference type="EMBL" id="CP133720">
    <property type="protein sequence ID" value="WMW82075.1"/>
    <property type="molecule type" value="Genomic_DNA"/>
</dbReference>
<dbReference type="Gene3D" id="3.40.630.30">
    <property type="match status" value="1"/>
</dbReference>
<evidence type="ECO:0000313" key="5">
    <source>
        <dbReference type="Proteomes" id="UP001181355"/>
    </source>
</evidence>
<dbReference type="InterPro" id="IPR000182">
    <property type="entry name" value="GNAT_dom"/>
</dbReference>
<dbReference type="SUPFAM" id="SSF55729">
    <property type="entry name" value="Acyl-CoA N-acyltransferases (Nat)"/>
    <property type="match status" value="1"/>
</dbReference>
<dbReference type="PANTHER" id="PTHR43877">
    <property type="entry name" value="AMINOALKYLPHOSPHONATE N-ACETYLTRANSFERASE-RELATED-RELATED"/>
    <property type="match status" value="1"/>
</dbReference>
<name>A0ABY9RP78_9BURK</name>
<dbReference type="InterPro" id="IPR016181">
    <property type="entry name" value="Acyl_CoA_acyltransferase"/>
</dbReference>
<evidence type="ECO:0000313" key="4">
    <source>
        <dbReference type="EMBL" id="WMW82075.1"/>
    </source>
</evidence>
<keyword evidence="1" id="KW-0808">Transferase</keyword>
<keyword evidence="5" id="KW-1185">Reference proteome</keyword>
<proteinExistence type="predicted"/>
<keyword evidence="2" id="KW-0012">Acyltransferase</keyword>
<dbReference type="Pfam" id="PF00583">
    <property type="entry name" value="Acetyltransf_1"/>
    <property type="match status" value="1"/>
</dbReference>
<dbReference type="CDD" id="cd04301">
    <property type="entry name" value="NAT_SF"/>
    <property type="match status" value="1"/>
</dbReference>
<dbReference type="Proteomes" id="UP001181355">
    <property type="component" value="Chromosome"/>
</dbReference>
<evidence type="ECO:0000256" key="2">
    <source>
        <dbReference type="ARBA" id="ARBA00023315"/>
    </source>
</evidence>
<accession>A0ABY9RP78</accession>
<protein>
    <submittedName>
        <fullName evidence="4">GNAT family N-acetyltransferase</fullName>
    </submittedName>
</protein>
<organism evidence="4 5">
    <name type="scientific">Undibacterium cyanobacteriorum</name>
    <dbReference type="NCBI Taxonomy" id="3073561"/>
    <lineage>
        <taxon>Bacteria</taxon>
        <taxon>Pseudomonadati</taxon>
        <taxon>Pseudomonadota</taxon>
        <taxon>Betaproteobacteria</taxon>
        <taxon>Burkholderiales</taxon>
        <taxon>Oxalobacteraceae</taxon>
        <taxon>Undibacterium</taxon>
    </lineage>
</organism>
<evidence type="ECO:0000259" key="3">
    <source>
        <dbReference type="PROSITE" id="PS51186"/>
    </source>
</evidence>
<feature type="domain" description="N-acetyltransferase" evidence="3">
    <location>
        <begin position="31"/>
        <end position="169"/>
    </location>
</feature>